<organism evidence="6 7">
    <name type="scientific">Fastidiosipila sanguinis</name>
    <dbReference type="NCBI Taxonomy" id="236753"/>
    <lineage>
        <taxon>Bacteria</taxon>
        <taxon>Bacillati</taxon>
        <taxon>Bacillota</taxon>
        <taxon>Clostridia</taxon>
        <taxon>Eubacteriales</taxon>
        <taxon>Oscillospiraceae</taxon>
        <taxon>Fastidiosipila</taxon>
    </lineage>
</organism>
<dbReference type="GO" id="GO:0071281">
    <property type="term" value="P:cellular response to iron ion"/>
    <property type="evidence" value="ECO:0007669"/>
    <property type="project" value="TreeGrafter"/>
</dbReference>
<dbReference type="SUPFAM" id="SSF53807">
    <property type="entry name" value="Helical backbone' metal receptor"/>
    <property type="match status" value="1"/>
</dbReference>
<dbReference type="Pfam" id="PF01497">
    <property type="entry name" value="Peripla_BP_2"/>
    <property type="match status" value="1"/>
</dbReference>
<protein>
    <recommendedName>
        <fullName evidence="5">Fe/B12 periplasmic-binding domain-containing protein</fullName>
    </recommendedName>
</protein>
<dbReference type="OrthoDB" id="66025at2"/>
<dbReference type="EMBL" id="CP027226">
    <property type="protein sequence ID" value="AVM43092.1"/>
    <property type="molecule type" value="Genomic_DNA"/>
</dbReference>
<sequence>MKKLFKQSLVLGCALVLTFTSVACADNNKINDNAENSAKTTTESSMENSEKESSSETSAAKDNEAQDDKKDSEVKEYKNIVAASKTIAEYLELFDKDLVGIAEQEDLPEKYANVTRIGAPRRLNLEIIVSLKPDLVVANDSSEKDLEQTMKTQGIETLYLDSSTYDSIFANIEQLGKLFGQEQKAESIVNDLKAKETAILEEAKSLQGKSAAILFGTGEHIQLATKHSYLGNLLEKIGVKNVADVLSDAENKYVPFSLEQLIAQNPDYILTLAHGNKKQAQAAFKDEFKKPLWQSTEAVKQNRLIHLDDHKYPVTGNIHVLETLEGLIKLLKEAGA</sequence>
<feature type="signal peptide" evidence="4">
    <location>
        <begin position="1"/>
        <end position="25"/>
    </location>
</feature>
<name>A0A2S0KPY5_9FIRM</name>
<evidence type="ECO:0000256" key="1">
    <source>
        <dbReference type="ARBA" id="ARBA00008814"/>
    </source>
</evidence>
<dbReference type="PANTHER" id="PTHR30535:SF36">
    <property type="entry name" value="HIGH-AFFINITY HEME UPTAKE SYSTEM PROTEIN ISDE"/>
    <property type="match status" value="1"/>
</dbReference>
<dbReference type="AlphaFoldDB" id="A0A2S0KPY5"/>
<dbReference type="PROSITE" id="PS50983">
    <property type="entry name" value="FE_B12_PBP"/>
    <property type="match status" value="1"/>
</dbReference>
<dbReference type="PROSITE" id="PS51257">
    <property type="entry name" value="PROKAR_LIPOPROTEIN"/>
    <property type="match status" value="1"/>
</dbReference>
<accession>A0A2S0KPY5</accession>
<evidence type="ECO:0000256" key="3">
    <source>
        <dbReference type="SAM" id="MobiDB-lite"/>
    </source>
</evidence>
<evidence type="ECO:0000259" key="5">
    <source>
        <dbReference type="PROSITE" id="PS50983"/>
    </source>
</evidence>
<proteinExistence type="inferred from homology"/>
<dbReference type="InterPro" id="IPR002491">
    <property type="entry name" value="ABC_transptr_periplasmic_BD"/>
</dbReference>
<evidence type="ECO:0000256" key="4">
    <source>
        <dbReference type="SAM" id="SignalP"/>
    </source>
</evidence>
<dbReference type="NCBIfam" id="NF038402">
    <property type="entry name" value="TroA_like"/>
    <property type="match status" value="1"/>
</dbReference>
<keyword evidence="7" id="KW-1185">Reference proteome</keyword>
<feature type="compositionally biased region" description="Basic and acidic residues" evidence="3">
    <location>
        <begin position="48"/>
        <end position="73"/>
    </location>
</feature>
<comment type="similarity">
    <text evidence="1">Belongs to the bacterial solute-binding protein 8 family.</text>
</comment>
<reference evidence="7" key="1">
    <citation type="submission" date="2018-02" db="EMBL/GenBank/DDBJ databases">
        <authorList>
            <person name="Holder M.E."/>
            <person name="Ajami N.J."/>
            <person name="Petrosino J.F."/>
        </authorList>
    </citation>
    <scope>NUCLEOTIDE SEQUENCE [LARGE SCALE GENOMIC DNA]</scope>
    <source>
        <strain evidence="7">CCUG 47711</strain>
    </source>
</reference>
<dbReference type="PANTHER" id="PTHR30535">
    <property type="entry name" value="VITAMIN B12-BINDING PROTEIN"/>
    <property type="match status" value="1"/>
</dbReference>
<dbReference type="InterPro" id="IPR054828">
    <property type="entry name" value="Vit_B12_bind_prot"/>
</dbReference>
<dbReference type="InterPro" id="IPR050902">
    <property type="entry name" value="ABC_Transporter_SBP"/>
</dbReference>
<evidence type="ECO:0000313" key="6">
    <source>
        <dbReference type="EMBL" id="AVM43092.1"/>
    </source>
</evidence>
<dbReference type="Gene3D" id="3.40.50.1980">
    <property type="entry name" value="Nitrogenase molybdenum iron protein domain"/>
    <property type="match status" value="2"/>
</dbReference>
<dbReference type="KEGG" id="fsa:C5Q98_07655"/>
<feature type="region of interest" description="Disordered" evidence="3">
    <location>
        <begin position="30"/>
        <end position="73"/>
    </location>
</feature>
<evidence type="ECO:0000256" key="2">
    <source>
        <dbReference type="ARBA" id="ARBA00022729"/>
    </source>
</evidence>
<keyword evidence="2 4" id="KW-0732">Signal</keyword>
<dbReference type="RefSeq" id="WP_106013037.1">
    <property type="nucleotide sequence ID" value="NZ_CP027226.1"/>
</dbReference>
<evidence type="ECO:0000313" key="7">
    <source>
        <dbReference type="Proteomes" id="UP000237947"/>
    </source>
</evidence>
<dbReference type="Proteomes" id="UP000237947">
    <property type="component" value="Chromosome"/>
</dbReference>
<gene>
    <name evidence="6" type="ORF">C5Q98_07655</name>
</gene>
<feature type="compositionally biased region" description="Polar residues" evidence="3">
    <location>
        <begin position="30"/>
        <end position="39"/>
    </location>
</feature>
<feature type="chain" id="PRO_5015769795" description="Fe/B12 periplasmic-binding domain-containing protein" evidence="4">
    <location>
        <begin position="26"/>
        <end position="336"/>
    </location>
</feature>
<feature type="domain" description="Fe/B12 periplasmic-binding" evidence="5">
    <location>
        <begin position="79"/>
        <end position="335"/>
    </location>
</feature>